<evidence type="ECO:0000256" key="4">
    <source>
        <dbReference type="PROSITE-ProRule" id="PRU00196"/>
    </source>
</evidence>
<feature type="disulfide bond" evidence="4">
    <location>
        <begin position="81"/>
        <end position="145"/>
    </location>
</feature>
<dbReference type="SMART" id="SM00202">
    <property type="entry name" value="SR"/>
    <property type="match status" value="1"/>
</dbReference>
<gene>
    <name evidence="6" type="primary">Cd163_5</name>
    <name evidence="6" type="ORF">NOTNIG_R04234</name>
</gene>
<dbReference type="Pfam" id="PF00530">
    <property type="entry name" value="SRCR"/>
    <property type="match status" value="1"/>
</dbReference>
<feature type="non-terminal residue" evidence="6">
    <location>
        <position position="1"/>
    </location>
</feature>
<organism evidence="6 7">
    <name type="scientific">Nothocercus nigrocapillus</name>
    <dbReference type="NCBI Taxonomy" id="1977171"/>
    <lineage>
        <taxon>Eukaryota</taxon>
        <taxon>Metazoa</taxon>
        <taxon>Chordata</taxon>
        <taxon>Craniata</taxon>
        <taxon>Vertebrata</taxon>
        <taxon>Euteleostomi</taxon>
        <taxon>Archelosauria</taxon>
        <taxon>Archosauria</taxon>
        <taxon>Dinosauria</taxon>
        <taxon>Saurischia</taxon>
        <taxon>Theropoda</taxon>
        <taxon>Coelurosauria</taxon>
        <taxon>Aves</taxon>
        <taxon>Palaeognathae</taxon>
        <taxon>Tinamiformes</taxon>
        <taxon>Tinamidae</taxon>
        <taxon>Nothocercus</taxon>
    </lineage>
</organism>
<evidence type="ECO:0000256" key="2">
    <source>
        <dbReference type="ARBA" id="ARBA00022737"/>
    </source>
</evidence>
<comment type="caution">
    <text evidence="6">The sequence shown here is derived from an EMBL/GenBank/DDBJ whole genome shotgun (WGS) entry which is preliminary data.</text>
</comment>
<proteinExistence type="predicted"/>
<dbReference type="Gene3D" id="3.10.250.10">
    <property type="entry name" value="SRCR-like domain"/>
    <property type="match status" value="1"/>
</dbReference>
<protein>
    <submittedName>
        <fullName evidence="6">C163A protein</fullName>
    </submittedName>
</protein>
<evidence type="ECO:0000256" key="1">
    <source>
        <dbReference type="ARBA" id="ARBA00022729"/>
    </source>
</evidence>
<sequence>QGTGPVGLGRVQCAGKETHQTLCNTSLPEEAPAGITEDVGVVCSGVLLWQSPMCCVRLVHRAGRCAGRVEIYYNSTWGTICDNSCDLLDATVFCCQLGCGAAVNFTGSADYGEGAGQIWLDDVNCSRDEAALWDCPARPWGQHNCRHKEDAGVVCAGLCREQWWEPGALGGGDEGEAGHG</sequence>
<dbReference type="FunFam" id="3.10.250.10:FF:000002">
    <property type="entry name" value="Scavenger receptor cysteine-rich type 1 protein M130"/>
    <property type="match status" value="1"/>
</dbReference>
<dbReference type="InterPro" id="IPR036772">
    <property type="entry name" value="SRCR-like_dom_sf"/>
</dbReference>
<name>A0A851TPB1_9AVES</name>
<comment type="caution">
    <text evidence="4">Lacks conserved residue(s) required for the propagation of feature annotation.</text>
</comment>
<dbReference type="GO" id="GO:0016020">
    <property type="term" value="C:membrane"/>
    <property type="evidence" value="ECO:0007669"/>
    <property type="project" value="InterPro"/>
</dbReference>
<dbReference type="SUPFAM" id="SSF56487">
    <property type="entry name" value="SRCR-like"/>
    <property type="match status" value="2"/>
</dbReference>
<evidence type="ECO:0000313" key="7">
    <source>
        <dbReference type="Proteomes" id="UP000661971"/>
    </source>
</evidence>
<keyword evidence="7" id="KW-1185">Reference proteome</keyword>
<accession>A0A851TPB1</accession>
<dbReference type="EMBL" id="WBNA01001004">
    <property type="protein sequence ID" value="NXD18554.1"/>
    <property type="molecule type" value="Genomic_DNA"/>
</dbReference>
<keyword evidence="2" id="KW-0677">Repeat</keyword>
<keyword evidence="3 4" id="KW-1015">Disulfide bond</keyword>
<dbReference type="PANTHER" id="PTHR19331">
    <property type="entry name" value="SCAVENGER RECEPTOR DOMAIN-CONTAINING"/>
    <property type="match status" value="1"/>
</dbReference>
<dbReference type="AlphaFoldDB" id="A0A851TPB1"/>
<feature type="disulfide bond" evidence="4">
    <location>
        <begin position="125"/>
        <end position="135"/>
    </location>
</feature>
<feature type="disulfide bond" evidence="4">
    <location>
        <begin position="94"/>
        <end position="155"/>
    </location>
</feature>
<dbReference type="Proteomes" id="UP000661971">
    <property type="component" value="Unassembled WGS sequence"/>
</dbReference>
<dbReference type="PRINTS" id="PR00258">
    <property type="entry name" value="SPERACTRCPTR"/>
</dbReference>
<feature type="domain" description="SRCR" evidence="5">
    <location>
        <begin position="1"/>
        <end position="44"/>
    </location>
</feature>
<feature type="disulfide bond" evidence="4">
    <location>
        <begin position="13"/>
        <end position="23"/>
    </location>
</feature>
<evidence type="ECO:0000256" key="3">
    <source>
        <dbReference type="ARBA" id="ARBA00023157"/>
    </source>
</evidence>
<evidence type="ECO:0000259" key="5">
    <source>
        <dbReference type="PROSITE" id="PS50287"/>
    </source>
</evidence>
<feature type="non-terminal residue" evidence="6">
    <location>
        <position position="180"/>
    </location>
</feature>
<feature type="domain" description="SRCR" evidence="5">
    <location>
        <begin position="56"/>
        <end position="156"/>
    </location>
</feature>
<dbReference type="InterPro" id="IPR001190">
    <property type="entry name" value="SRCR"/>
</dbReference>
<dbReference type="PANTHER" id="PTHR19331:SF484">
    <property type="entry name" value="SRCR DOMAIN-CONTAINING PROTEIN"/>
    <property type="match status" value="1"/>
</dbReference>
<keyword evidence="1" id="KW-0732">Signal</keyword>
<evidence type="ECO:0000313" key="6">
    <source>
        <dbReference type="EMBL" id="NXD18554.1"/>
    </source>
</evidence>
<reference evidence="7" key="1">
    <citation type="submission" date="2023-07" db="EMBL/GenBank/DDBJ databases">
        <title>Bird 10,000 Genomes (B10K) Project - Family phase.</title>
        <authorList>
            <person name="Zhang G."/>
        </authorList>
    </citation>
    <scope>NUCLEOTIDE SEQUENCE [LARGE SCALE GENOMIC DNA]</scope>
</reference>
<dbReference type="PROSITE" id="PS50287">
    <property type="entry name" value="SRCR_2"/>
    <property type="match status" value="2"/>
</dbReference>